<dbReference type="GO" id="GO:0000105">
    <property type="term" value="P:L-histidine biosynthetic process"/>
    <property type="evidence" value="ECO:0007669"/>
    <property type="project" value="UniProtKB-KW"/>
</dbReference>
<evidence type="ECO:0000313" key="7">
    <source>
        <dbReference type="Proteomes" id="UP000198867"/>
    </source>
</evidence>
<name>A0A1I4YE58_9MICO</name>
<dbReference type="InterPro" id="IPR050064">
    <property type="entry name" value="IGPS_HisA/HisF"/>
</dbReference>
<dbReference type="PANTHER" id="PTHR21235">
    <property type="entry name" value="IMIDAZOLE GLYCEROL PHOSPHATE SYNTHASE SUBUNIT HISF/H IGP SYNTHASE SUBUNIT HISF/H"/>
    <property type="match status" value="1"/>
</dbReference>
<evidence type="ECO:0000313" key="6">
    <source>
        <dbReference type="EMBL" id="SFN35869.1"/>
    </source>
</evidence>
<accession>A0A1I4YE58</accession>
<organism evidence="6 7">
    <name type="scientific">Mycetocola miduiensis</name>
    <dbReference type="NCBI Taxonomy" id="995034"/>
    <lineage>
        <taxon>Bacteria</taxon>
        <taxon>Bacillati</taxon>
        <taxon>Actinomycetota</taxon>
        <taxon>Actinomycetes</taxon>
        <taxon>Micrococcales</taxon>
        <taxon>Microbacteriaceae</taxon>
        <taxon>Mycetocola</taxon>
    </lineage>
</organism>
<dbReference type="Gene3D" id="3.20.20.70">
    <property type="entry name" value="Aldolase class I"/>
    <property type="match status" value="1"/>
</dbReference>
<proteinExistence type="inferred from homology"/>
<dbReference type="Pfam" id="PF00977">
    <property type="entry name" value="His_biosynth"/>
    <property type="match status" value="1"/>
</dbReference>
<dbReference type="RefSeq" id="WP_090707916.1">
    <property type="nucleotide sequence ID" value="NZ_FOVM01000001.1"/>
</dbReference>
<dbReference type="PANTHER" id="PTHR21235:SF2">
    <property type="entry name" value="IMIDAZOLE GLYCEROL PHOSPHATE SYNTHASE HISHF"/>
    <property type="match status" value="1"/>
</dbReference>
<gene>
    <name evidence="6" type="ORF">SAMN05216219_0125</name>
</gene>
<evidence type="ECO:0000256" key="4">
    <source>
        <dbReference type="ARBA" id="ARBA00029440"/>
    </source>
</evidence>
<dbReference type="InterPro" id="IPR011060">
    <property type="entry name" value="RibuloseP-bd_barrel"/>
</dbReference>
<evidence type="ECO:0000256" key="2">
    <source>
        <dbReference type="ARBA" id="ARBA00022605"/>
    </source>
</evidence>
<dbReference type="GO" id="GO:0000107">
    <property type="term" value="F:imidazoleglycerol-phosphate synthase activity"/>
    <property type="evidence" value="ECO:0007669"/>
    <property type="project" value="TreeGrafter"/>
</dbReference>
<dbReference type="InterPro" id="IPR013785">
    <property type="entry name" value="Aldolase_TIM"/>
</dbReference>
<keyword evidence="7" id="KW-1185">Reference proteome</keyword>
<dbReference type="SUPFAM" id="SSF51366">
    <property type="entry name" value="Ribulose-phoshate binding barrel"/>
    <property type="match status" value="1"/>
</dbReference>
<comment type="similarity">
    <text evidence="1 5">Belongs to the HisA/HisF family.</text>
</comment>
<comment type="pathway">
    <text evidence="4">Amino-acid biosynthesis.</text>
</comment>
<dbReference type="NCBIfam" id="NF038364">
    <property type="entry name" value="AglZ_HisF2_fam"/>
    <property type="match status" value="1"/>
</dbReference>
<dbReference type="InterPro" id="IPR006062">
    <property type="entry name" value="His_biosynth"/>
</dbReference>
<dbReference type="AlphaFoldDB" id="A0A1I4YE58"/>
<dbReference type="STRING" id="995034.SAMN05216219_0125"/>
<dbReference type="OrthoDB" id="3680435at2"/>
<evidence type="ECO:0000256" key="3">
    <source>
        <dbReference type="ARBA" id="ARBA00023102"/>
    </source>
</evidence>
<reference evidence="7" key="1">
    <citation type="submission" date="2016-10" db="EMBL/GenBank/DDBJ databases">
        <authorList>
            <person name="Varghese N."/>
            <person name="Submissions S."/>
        </authorList>
    </citation>
    <scope>NUCLEOTIDE SEQUENCE [LARGE SCALE GENOMIC DNA]</scope>
    <source>
        <strain evidence="7">CGMCC 1.11101</strain>
    </source>
</reference>
<keyword evidence="3 5" id="KW-0368">Histidine biosynthesis</keyword>
<dbReference type="Proteomes" id="UP000198867">
    <property type="component" value="Unassembled WGS sequence"/>
</dbReference>
<evidence type="ECO:0000256" key="1">
    <source>
        <dbReference type="ARBA" id="ARBA00009667"/>
    </source>
</evidence>
<sequence>MIPRVIPVLQISDGYLVKTSKFKHPLYVGDPINAVKIFNEKQVDELVVVDIDASKRGAITSLSALEEFASEAFMPVAYGGGISNVEDATRVLAVGVEKVILGSAVAKDPLLVRRIADAVGSQSVVVSVDIKRDPLGRRHVYTNGSRRKTGSAPSPWAEMAVHNGAGELLVSSITRDGTGGGYDLEVVKEIAESNDVPVIALGGAGSLDDVEAVIRSGASAAAAGSFFVLNGKHKAVLITYPSPAALRDLAARLQN</sequence>
<protein>
    <submittedName>
        <fullName evidence="6">Cyclase</fullName>
    </submittedName>
</protein>
<dbReference type="EMBL" id="FOVM01000001">
    <property type="protein sequence ID" value="SFN35869.1"/>
    <property type="molecule type" value="Genomic_DNA"/>
</dbReference>
<keyword evidence="2 5" id="KW-0028">Amino-acid biosynthesis</keyword>
<evidence type="ECO:0000256" key="5">
    <source>
        <dbReference type="RuleBase" id="RU003657"/>
    </source>
</evidence>